<dbReference type="InParanoid" id="A0A0P0XFC2"/>
<evidence type="ECO:0000313" key="1">
    <source>
        <dbReference type="EMBL" id="BAT05343.1"/>
    </source>
</evidence>
<organism evidence="1 2">
    <name type="scientific">Oryza sativa subsp. japonica</name>
    <name type="common">Rice</name>
    <dbReference type="NCBI Taxonomy" id="39947"/>
    <lineage>
        <taxon>Eukaryota</taxon>
        <taxon>Viridiplantae</taxon>
        <taxon>Streptophyta</taxon>
        <taxon>Embryophyta</taxon>
        <taxon>Tracheophyta</taxon>
        <taxon>Spermatophyta</taxon>
        <taxon>Magnoliopsida</taxon>
        <taxon>Liliopsida</taxon>
        <taxon>Poales</taxon>
        <taxon>Poaceae</taxon>
        <taxon>BOP clade</taxon>
        <taxon>Oryzoideae</taxon>
        <taxon>Oryzeae</taxon>
        <taxon>Oryzinae</taxon>
        <taxon>Oryza</taxon>
        <taxon>Oryza sativa</taxon>
    </lineage>
</organism>
<reference evidence="1 2" key="2">
    <citation type="journal article" date="2013" name="Plant Cell Physiol.">
        <title>Rice Annotation Project Database (RAP-DB): an integrative and interactive database for rice genomics.</title>
        <authorList>
            <person name="Sakai H."/>
            <person name="Lee S.S."/>
            <person name="Tanaka T."/>
            <person name="Numa H."/>
            <person name="Kim J."/>
            <person name="Kawahara Y."/>
            <person name="Wakimoto H."/>
            <person name="Yang C.C."/>
            <person name="Iwamoto M."/>
            <person name="Abe T."/>
            <person name="Yamada Y."/>
            <person name="Muto A."/>
            <person name="Inokuchi H."/>
            <person name="Ikemura T."/>
            <person name="Matsumoto T."/>
            <person name="Sasaki T."/>
            <person name="Itoh T."/>
        </authorList>
    </citation>
    <scope>NUCLEOTIDE SEQUENCE [LARGE SCALE GENOMIC DNA]</scope>
    <source>
        <strain evidence="2">cv. Nipponbare</strain>
    </source>
</reference>
<keyword evidence="2" id="KW-1185">Reference proteome</keyword>
<proteinExistence type="predicted"/>
<reference evidence="2" key="1">
    <citation type="journal article" date="2005" name="Nature">
        <title>The map-based sequence of the rice genome.</title>
        <authorList>
            <consortium name="International rice genome sequencing project (IRGSP)"/>
            <person name="Matsumoto T."/>
            <person name="Wu J."/>
            <person name="Kanamori H."/>
            <person name="Katayose Y."/>
            <person name="Fujisawa M."/>
            <person name="Namiki N."/>
            <person name="Mizuno H."/>
            <person name="Yamamoto K."/>
            <person name="Antonio B.A."/>
            <person name="Baba T."/>
            <person name="Sakata K."/>
            <person name="Nagamura Y."/>
            <person name="Aoki H."/>
            <person name="Arikawa K."/>
            <person name="Arita K."/>
            <person name="Bito T."/>
            <person name="Chiden Y."/>
            <person name="Fujitsuka N."/>
            <person name="Fukunaka R."/>
            <person name="Hamada M."/>
            <person name="Harada C."/>
            <person name="Hayashi A."/>
            <person name="Hijishita S."/>
            <person name="Honda M."/>
            <person name="Hosokawa S."/>
            <person name="Ichikawa Y."/>
            <person name="Idonuma A."/>
            <person name="Iijima M."/>
            <person name="Ikeda M."/>
            <person name="Ikeno M."/>
            <person name="Ito K."/>
            <person name="Ito S."/>
            <person name="Ito T."/>
            <person name="Ito Y."/>
            <person name="Ito Y."/>
            <person name="Iwabuchi A."/>
            <person name="Kamiya K."/>
            <person name="Karasawa W."/>
            <person name="Kurita K."/>
            <person name="Katagiri S."/>
            <person name="Kikuta A."/>
            <person name="Kobayashi H."/>
            <person name="Kobayashi N."/>
            <person name="Machita K."/>
            <person name="Maehara T."/>
            <person name="Masukawa M."/>
            <person name="Mizubayashi T."/>
            <person name="Mukai Y."/>
            <person name="Nagasaki H."/>
            <person name="Nagata Y."/>
            <person name="Naito S."/>
            <person name="Nakashima M."/>
            <person name="Nakama Y."/>
            <person name="Nakamichi Y."/>
            <person name="Nakamura M."/>
            <person name="Meguro A."/>
            <person name="Negishi M."/>
            <person name="Ohta I."/>
            <person name="Ohta T."/>
            <person name="Okamoto M."/>
            <person name="Ono N."/>
            <person name="Saji S."/>
            <person name="Sakaguchi M."/>
            <person name="Sakai K."/>
            <person name="Shibata M."/>
            <person name="Shimokawa T."/>
            <person name="Song J."/>
            <person name="Takazaki Y."/>
            <person name="Terasawa K."/>
            <person name="Tsugane M."/>
            <person name="Tsuji K."/>
            <person name="Ueda S."/>
            <person name="Waki K."/>
            <person name="Yamagata H."/>
            <person name="Yamamoto M."/>
            <person name="Yamamoto S."/>
            <person name="Yamane H."/>
            <person name="Yoshiki S."/>
            <person name="Yoshihara R."/>
            <person name="Yukawa K."/>
            <person name="Zhong H."/>
            <person name="Yano M."/>
            <person name="Yuan Q."/>
            <person name="Ouyang S."/>
            <person name="Liu J."/>
            <person name="Jones K.M."/>
            <person name="Gansberger K."/>
            <person name="Moffat K."/>
            <person name="Hill J."/>
            <person name="Bera J."/>
            <person name="Fadrosh D."/>
            <person name="Jin S."/>
            <person name="Johri S."/>
            <person name="Kim M."/>
            <person name="Overton L."/>
            <person name="Reardon M."/>
            <person name="Tsitrin T."/>
            <person name="Vuong H."/>
            <person name="Weaver B."/>
            <person name="Ciecko A."/>
            <person name="Tallon L."/>
            <person name="Jackson J."/>
            <person name="Pai G."/>
            <person name="Aken S.V."/>
            <person name="Utterback T."/>
            <person name="Reidmuller S."/>
            <person name="Feldblyum T."/>
            <person name="Hsiao J."/>
            <person name="Zismann V."/>
            <person name="Iobst S."/>
            <person name="de Vazeille A.R."/>
            <person name="Buell C.R."/>
            <person name="Ying K."/>
            <person name="Li Y."/>
            <person name="Lu T."/>
            <person name="Huang Y."/>
            <person name="Zhao Q."/>
            <person name="Feng Q."/>
            <person name="Zhang L."/>
            <person name="Zhu J."/>
            <person name="Weng Q."/>
            <person name="Mu J."/>
            <person name="Lu Y."/>
            <person name="Fan D."/>
            <person name="Liu Y."/>
            <person name="Guan J."/>
            <person name="Zhang Y."/>
            <person name="Yu S."/>
            <person name="Liu X."/>
            <person name="Zhang Y."/>
            <person name="Hong G."/>
            <person name="Han B."/>
            <person name="Choisne N."/>
            <person name="Demange N."/>
            <person name="Orjeda G."/>
            <person name="Samain S."/>
            <person name="Cattolico L."/>
            <person name="Pelletier E."/>
            <person name="Couloux A."/>
            <person name="Segurens B."/>
            <person name="Wincker P."/>
            <person name="D'Hont A."/>
            <person name="Scarpelli C."/>
            <person name="Weissenbach J."/>
            <person name="Salanoubat M."/>
            <person name="Quetier F."/>
            <person name="Yu Y."/>
            <person name="Kim H.R."/>
            <person name="Rambo T."/>
            <person name="Currie J."/>
            <person name="Collura K."/>
            <person name="Luo M."/>
            <person name="Yang T."/>
            <person name="Ammiraju J.S.S."/>
            <person name="Engler F."/>
            <person name="Soderlund C."/>
            <person name="Wing R.A."/>
            <person name="Palmer L.E."/>
            <person name="de la Bastide M."/>
            <person name="Spiegel L."/>
            <person name="Nascimento L."/>
            <person name="Zutavern T."/>
            <person name="O'Shaughnessy A."/>
            <person name="Dike S."/>
            <person name="Dedhia N."/>
            <person name="Preston R."/>
            <person name="Balija V."/>
            <person name="McCombie W.R."/>
            <person name="Chow T."/>
            <person name="Chen H."/>
            <person name="Chung M."/>
            <person name="Chen C."/>
            <person name="Shaw J."/>
            <person name="Wu H."/>
            <person name="Hsiao K."/>
            <person name="Chao Y."/>
            <person name="Chu M."/>
            <person name="Cheng C."/>
            <person name="Hour A."/>
            <person name="Lee P."/>
            <person name="Lin S."/>
            <person name="Lin Y."/>
            <person name="Liou J."/>
            <person name="Liu S."/>
            <person name="Hsing Y."/>
            <person name="Raghuvanshi S."/>
            <person name="Mohanty A."/>
            <person name="Bharti A.K."/>
            <person name="Gaur A."/>
            <person name="Gupta V."/>
            <person name="Kumar D."/>
            <person name="Ravi V."/>
            <person name="Vij S."/>
            <person name="Kapur A."/>
            <person name="Khurana P."/>
            <person name="Khurana P."/>
            <person name="Khurana J.P."/>
            <person name="Tyagi A.K."/>
            <person name="Gaikwad K."/>
            <person name="Singh A."/>
            <person name="Dalal V."/>
            <person name="Srivastava S."/>
            <person name="Dixit A."/>
            <person name="Pal A.K."/>
            <person name="Ghazi I.A."/>
            <person name="Yadav M."/>
            <person name="Pandit A."/>
            <person name="Bhargava A."/>
            <person name="Sureshbabu K."/>
            <person name="Batra K."/>
            <person name="Sharma T.R."/>
            <person name="Mohapatra T."/>
            <person name="Singh N.K."/>
            <person name="Messing J."/>
            <person name="Nelson A.B."/>
            <person name="Fuks G."/>
            <person name="Kavchok S."/>
            <person name="Keizer G."/>
            <person name="Linton E."/>
            <person name="Llaca V."/>
            <person name="Song R."/>
            <person name="Tanyolac B."/>
            <person name="Young S."/>
            <person name="Ho-Il K."/>
            <person name="Hahn J.H."/>
            <person name="Sangsakoo G."/>
            <person name="Vanavichit A."/>
            <person name="de Mattos Luiz.A.T."/>
            <person name="Zimmer P.D."/>
            <person name="Malone G."/>
            <person name="Dellagostin O."/>
            <person name="de Oliveira A.C."/>
            <person name="Bevan M."/>
            <person name="Bancroft I."/>
            <person name="Minx P."/>
            <person name="Cordum H."/>
            <person name="Wilson R."/>
            <person name="Cheng Z."/>
            <person name="Jin W."/>
            <person name="Jiang J."/>
            <person name="Leong S.A."/>
            <person name="Iwama H."/>
            <person name="Gojobori T."/>
            <person name="Itoh T."/>
            <person name="Niimura Y."/>
            <person name="Fujii Y."/>
            <person name="Habara T."/>
            <person name="Sakai H."/>
            <person name="Sato Y."/>
            <person name="Wilson G."/>
            <person name="Kumar K."/>
            <person name="McCouch S."/>
            <person name="Juretic N."/>
            <person name="Hoen D."/>
            <person name="Wright S."/>
            <person name="Bruskiewich R."/>
            <person name="Bureau T."/>
            <person name="Miyao A."/>
            <person name="Hirochika H."/>
            <person name="Nishikawa T."/>
            <person name="Kadowaki K."/>
            <person name="Sugiura M."/>
            <person name="Burr B."/>
            <person name="Sasaki T."/>
        </authorList>
    </citation>
    <scope>NUCLEOTIDE SEQUENCE [LARGE SCALE GENOMIC DNA]</scope>
    <source>
        <strain evidence="2">cv. Nipponbare</strain>
    </source>
</reference>
<gene>
    <name evidence="1" type="ordered locus">Os08g0401901</name>
    <name evidence="1" type="ORF">OSNPB_080401901</name>
</gene>
<reference evidence="1 2" key="3">
    <citation type="journal article" date="2013" name="Rice">
        <title>Improvement of the Oryza sativa Nipponbare reference genome using next generation sequence and optical map data.</title>
        <authorList>
            <person name="Kawahara Y."/>
            <person name="de la Bastide M."/>
            <person name="Hamilton J.P."/>
            <person name="Kanamori H."/>
            <person name="McCombie W.R."/>
            <person name="Ouyang S."/>
            <person name="Schwartz D.C."/>
            <person name="Tanaka T."/>
            <person name="Wu J."/>
            <person name="Zhou S."/>
            <person name="Childs K.L."/>
            <person name="Davidson R.M."/>
            <person name="Lin H."/>
            <person name="Quesada-Ocampo L."/>
            <person name="Vaillancourt B."/>
            <person name="Sakai H."/>
            <person name="Lee S.S."/>
            <person name="Kim J."/>
            <person name="Numa H."/>
            <person name="Itoh T."/>
            <person name="Buell C.R."/>
            <person name="Matsumoto T."/>
        </authorList>
    </citation>
    <scope>NUCLEOTIDE SEQUENCE [LARGE SCALE GENOMIC DNA]</scope>
    <source>
        <strain evidence="2">cv. Nipponbare</strain>
    </source>
</reference>
<protein>
    <submittedName>
        <fullName evidence="1">Os08g0401901 protein</fullName>
    </submittedName>
</protein>
<dbReference type="AlphaFoldDB" id="A0A0P0XFC2"/>
<dbReference type="EMBL" id="AP014964">
    <property type="protein sequence ID" value="BAT05343.1"/>
    <property type="molecule type" value="Genomic_DNA"/>
</dbReference>
<sequence>MATQQEVMSWRRSLVRWLHADTSRWGRRCSVPTRRQRFFMAVEQWSFCGRLAGGGRRVKTQPGLGRTDNRWRSSVIPLLRVLSCRLTPQRLLPGESPVSALLRP</sequence>
<accession>A0A0P0XFC2</accession>
<dbReference type="PaxDb" id="39947-A0A0P0XFC2"/>
<name>A0A0P0XFC2_ORYSJ</name>
<evidence type="ECO:0000313" key="2">
    <source>
        <dbReference type="Proteomes" id="UP000059680"/>
    </source>
</evidence>
<dbReference type="Proteomes" id="UP000059680">
    <property type="component" value="Chromosome 8"/>
</dbReference>